<sequence>MNVPQRVSYHMTYEEAIRALVLLQDGRSQHWHKDTKKLGVLTGQDKAVEGALYWTLHISIASKGDVNCQSVEISLQTARNRLLEDNIRLVSPQEHHYLLDNVV</sequence>
<evidence type="ECO:0000313" key="1">
    <source>
        <dbReference type="EMBL" id="RZC31856.1"/>
    </source>
</evidence>
<dbReference type="AlphaFoldDB" id="A0A482VGV4"/>
<evidence type="ECO:0000313" key="2">
    <source>
        <dbReference type="Proteomes" id="UP000292052"/>
    </source>
</evidence>
<gene>
    <name evidence="1" type="ORF">BDFB_003320</name>
</gene>
<proteinExistence type="predicted"/>
<organism evidence="1 2">
    <name type="scientific">Asbolus verrucosus</name>
    <name type="common">Desert ironclad beetle</name>
    <dbReference type="NCBI Taxonomy" id="1661398"/>
    <lineage>
        <taxon>Eukaryota</taxon>
        <taxon>Metazoa</taxon>
        <taxon>Ecdysozoa</taxon>
        <taxon>Arthropoda</taxon>
        <taxon>Hexapoda</taxon>
        <taxon>Insecta</taxon>
        <taxon>Pterygota</taxon>
        <taxon>Neoptera</taxon>
        <taxon>Endopterygota</taxon>
        <taxon>Coleoptera</taxon>
        <taxon>Polyphaga</taxon>
        <taxon>Cucujiformia</taxon>
        <taxon>Tenebrionidae</taxon>
        <taxon>Pimeliinae</taxon>
        <taxon>Asbolus</taxon>
    </lineage>
</organism>
<name>A0A482VGV4_ASBVE</name>
<dbReference type="EMBL" id="QDEB01101910">
    <property type="protein sequence ID" value="RZC31856.1"/>
    <property type="molecule type" value="Genomic_DNA"/>
</dbReference>
<protein>
    <submittedName>
        <fullName evidence="1">Uncharacterized protein</fullName>
    </submittedName>
</protein>
<accession>A0A482VGV4</accession>
<reference evidence="1 2" key="1">
    <citation type="submission" date="2017-03" db="EMBL/GenBank/DDBJ databases">
        <title>Genome of the blue death feigning beetle - Asbolus verrucosus.</title>
        <authorList>
            <person name="Rider S.D."/>
        </authorList>
    </citation>
    <scope>NUCLEOTIDE SEQUENCE [LARGE SCALE GENOMIC DNA]</scope>
    <source>
        <strain evidence="1">Butters</strain>
        <tissue evidence="1">Head and leg muscle</tissue>
    </source>
</reference>
<dbReference type="OrthoDB" id="10451225at2759"/>
<dbReference type="Proteomes" id="UP000292052">
    <property type="component" value="Unassembled WGS sequence"/>
</dbReference>
<keyword evidence="2" id="KW-1185">Reference proteome</keyword>
<comment type="caution">
    <text evidence="1">The sequence shown here is derived from an EMBL/GenBank/DDBJ whole genome shotgun (WGS) entry which is preliminary data.</text>
</comment>